<dbReference type="Pfam" id="PF07690">
    <property type="entry name" value="MFS_1"/>
    <property type="match status" value="1"/>
</dbReference>
<evidence type="ECO:0000256" key="5">
    <source>
        <dbReference type="ARBA" id="ARBA00023136"/>
    </source>
</evidence>
<dbReference type="PROSITE" id="PS50850">
    <property type="entry name" value="MFS"/>
    <property type="match status" value="1"/>
</dbReference>
<dbReference type="InterPro" id="IPR020846">
    <property type="entry name" value="MFS_dom"/>
</dbReference>
<accession>A0ABN2WYS5</accession>
<comment type="subcellular location">
    <subcellularLocation>
        <location evidence="1">Cell inner membrane</location>
        <topology evidence="1">Multi-pass membrane protein</topology>
    </subcellularLocation>
</comment>
<dbReference type="PANTHER" id="PTHR23501">
    <property type="entry name" value="MAJOR FACILITATOR SUPERFAMILY"/>
    <property type="match status" value="1"/>
</dbReference>
<feature type="transmembrane region" description="Helical" evidence="6">
    <location>
        <begin position="367"/>
        <end position="389"/>
    </location>
</feature>
<feature type="transmembrane region" description="Helical" evidence="6">
    <location>
        <begin position="85"/>
        <end position="104"/>
    </location>
</feature>
<dbReference type="Proteomes" id="UP001501161">
    <property type="component" value="Unassembled WGS sequence"/>
</dbReference>
<feature type="transmembrane region" description="Helical" evidence="6">
    <location>
        <begin position="15"/>
        <end position="35"/>
    </location>
</feature>
<dbReference type="InterPro" id="IPR011701">
    <property type="entry name" value="MFS"/>
</dbReference>
<keyword evidence="5 6" id="KW-0472">Membrane</keyword>
<proteinExistence type="predicted"/>
<feature type="transmembrane region" description="Helical" evidence="6">
    <location>
        <begin position="457"/>
        <end position="483"/>
    </location>
</feature>
<feature type="transmembrane region" description="Helical" evidence="6">
    <location>
        <begin position="291"/>
        <end position="316"/>
    </location>
</feature>
<feature type="domain" description="Major facilitator superfamily (MFS) profile" evidence="7">
    <location>
        <begin position="16"/>
        <end position="452"/>
    </location>
</feature>
<evidence type="ECO:0000256" key="1">
    <source>
        <dbReference type="ARBA" id="ARBA00004429"/>
    </source>
</evidence>
<reference evidence="8 9" key="1">
    <citation type="journal article" date="2019" name="Int. J. Syst. Evol. Microbiol.">
        <title>The Global Catalogue of Microorganisms (GCM) 10K type strain sequencing project: providing services to taxonomists for standard genome sequencing and annotation.</title>
        <authorList>
            <consortium name="The Broad Institute Genomics Platform"/>
            <consortium name="The Broad Institute Genome Sequencing Center for Infectious Disease"/>
            <person name="Wu L."/>
            <person name="Ma J."/>
        </authorList>
    </citation>
    <scope>NUCLEOTIDE SEQUENCE [LARGE SCALE GENOMIC DNA]</scope>
    <source>
        <strain evidence="8 9">JCM 13813</strain>
    </source>
</reference>
<feature type="transmembrane region" description="Helical" evidence="6">
    <location>
        <begin position="144"/>
        <end position="168"/>
    </location>
</feature>
<name>A0ABN2WYS5_9ACTN</name>
<keyword evidence="2" id="KW-0813">Transport</keyword>
<feature type="transmembrane region" description="Helical" evidence="6">
    <location>
        <begin position="214"/>
        <end position="236"/>
    </location>
</feature>
<evidence type="ECO:0000256" key="6">
    <source>
        <dbReference type="SAM" id="Phobius"/>
    </source>
</evidence>
<evidence type="ECO:0000313" key="9">
    <source>
        <dbReference type="Proteomes" id="UP001501161"/>
    </source>
</evidence>
<gene>
    <name evidence="8" type="ORF">GCM10009726_09610</name>
</gene>
<sequence>MSVGEQAQVTRTSRLLLAMAAVAVAFAAADTYVVVLALPDMMTGVGVPIDQLQRAAPIVSGFLLGYVAMLPLIGRIADLRGRVPVLVMALVLFALGSLVTTLAYDMPSIVAGRFLQGVGGGGLVPATLALVADLYPAERRGVPLGIVSAVQEIGSVLGPLFGAAVLAFADWRAIFAINLAVGLVLAAAIRALAPPSPSLVEAPAQRASRGRVDLVGPLLLLATMAGGAVVFLRPASLMRDLTWGRLFIPFAGDGRWLTPLGAATVMALVLLVAWCWFAARPAFDLRGWVRVLVEADLVGAVLLAAALGGVILAFVTADPKIEVFSPRGRWYLLGAAVATAAFLWHVRRAANPLVPRGALRRTPAWGALLVSFFVGAALIAALIDIPLFARTTVYPDDQLPAALVLVRFLLALPVGAVVGGYLIRTVSPAIVTAGGMLMAAAGFVLMTRWGLTTIEEPIANVALITGGLGFGLALAPVNAALLAHTDDDVHGVASAFVVVARMVGMLVGISALTTIGLRRYYAEQGEVPPVQEVCDGKSRCEEFSDLLRVAGIAQEHAVFWGAAGCAVAAAVIALVVFRGVRPDRVSTREALTGH</sequence>
<feature type="transmembrane region" description="Helical" evidence="6">
    <location>
        <begin position="328"/>
        <end position="346"/>
    </location>
</feature>
<evidence type="ECO:0000256" key="3">
    <source>
        <dbReference type="ARBA" id="ARBA00022692"/>
    </source>
</evidence>
<dbReference type="InterPro" id="IPR036259">
    <property type="entry name" value="MFS_trans_sf"/>
</dbReference>
<keyword evidence="4 6" id="KW-1133">Transmembrane helix</keyword>
<dbReference type="EMBL" id="BAAAMQ010000008">
    <property type="protein sequence ID" value="GAA2099894.1"/>
    <property type="molecule type" value="Genomic_DNA"/>
</dbReference>
<comment type="caution">
    <text evidence="8">The sequence shown here is derived from an EMBL/GenBank/DDBJ whole genome shotgun (WGS) entry which is preliminary data.</text>
</comment>
<feature type="transmembrane region" description="Helical" evidence="6">
    <location>
        <begin position="557"/>
        <end position="577"/>
    </location>
</feature>
<keyword evidence="3 6" id="KW-0812">Transmembrane</keyword>
<feature type="transmembrane region" description="Helical" evidence="6">
    <location>
        <begin position="110"/>
        <end position="132"/>
    </location>
</feature>
<keyword evidence="9" id="KW-1185">Reference proteome</keyword>
<dbReference type="RefSeq" id="WP_308189407.1">
    <property type="nucleotide sequence ID" value="NZ_BAAAMQ010000008.1"/>
</dbReference>
<evidence type="ECO:0000256" key="2">
    <source>
        <dbReference type="ARBA" id="ARBA00022448"/>
    </source>
</evidence>
<evidence type="ECO:0000256" key="4">
    <source>
        <dbReference type="ARBA" id="ARBA00022989"/>
    </source>
</evidence>
<feature type="transmembrane region" description="Helical" evidence="6">
    <location>
        <begin position="401"/>
        <end position="423"/>
    </location>
</feature>
<feature type="transmembrane region" description="Helical" evidence="6">
    <location>
        <begin position="174"/>
        <end position="193"/>
    </location>
</feature>
<dbReference type="SUPFAM" id="SSF103473">
    <property type="entry name" value="MFS general substrate transporter"/>
    <property type="match status" value="2"/>
</dbReference>
<feature type="transmembrane region" description="Helical" evidence="6">
    <location>
        <begin position="55"/>
        <end position="73"/>
    </location>
</feature>
<protein>
    <submittedName>
        <fullName evidence="8">MFS transporter</fullName>
    </submittedName>
</protein>
<organism evidence="8 9">
    <name type="scientific">Nocardioides furvisabuli</name>
    <dbReference type="NCBI Taxonomy" id="375542"/>
    <lineage>
        <taxon>Bacteria</taxon>
        <taxon>Bacillati</taxon>
        <taxon>Actinomycetota</taxon>
        <taxon>Actinomycetes</taxon>
        <taxon>Propionibacteriales</taxon>
        <taxon>Nocardioidaceae</taxon>
        <taxon>Nocardioides</taxon>
    </lineage>
</organism>
<evidence type="ECO:0000259" key="7">
    <source>
        <dbReference type="PROSITE" id="PS50850"/>
    </source>
</evidence>
<dbReference type="PANTHER" id="PTHR23501:SF191">
    <property type="entry name" value="VACUOLAR BASIC AMINO ACID TRANSPORTER 4"/>
    <property type="match status" value="1"/>
</dbReference>
<evidence type="ECO:0000313" key="8">
    <source>
        <dbReference type="EMBL" id="GAA2099894.1"/>
    </source>
</evidence>
<feature type="transmembrane region" description="Helical" evidence="6">
    <location>
        <begin position="495"/>
        <end position="517"/>
    </location>
</feature>
<feature type="transmembrane region" description="Helical" evidence="6">
    <location>
        <begin position="430"/>
        <end position="451"/>
    </location>
</feature>
<feature type="transmembrane region" description="Helical" evidence="6">
    <location>
        <begin position="256"/>
        <end position="279"/>
    </location>
</feature>
<dbReference type="Gene3D" id="1.20.1250.20">
    <property type="entry name" value="MFS general substrate transporter like domains"/>
    <property type="match status" value="2"/>
</dbReference>